<dbReference type="PANTHER" id="PTHR31302:SF31">
    <property type="entry name" value="PHOSPHODIESTERASE YAEI"/>
    <property type="match status" value="1"/>
</dbReference>
<accession>A0ABS6E0I6</accession>
<evidence type="ECO:0000259" key="3">
    <source>
        <dbReference type="Pfam" id="PF00149"/>
    </source>
</evidence>
<dbReference type="PANTHER" id="PTHR31302">
    <property type="entry name" value="TRANSMEMBRANE PROTEIN WITH METALLOPHOSPHOESTERASE DOMAIN-RELATED"/>
    <property type="match status" value="1"/>
</dbReference>
<evidence type="ECO:0000313" key="4">
    <source>
        <dbReference type="EMBL" id="MBU5337007.1"/>
    </source>
</evidence>
<organism evidence="4 5">
    <name type="scientific">Intestinibacter bartlettii</name>
    <dbReference type="NCBI Taxonomy" id="261299"/>
    <lineage>
        <taxon>Bacteria</taxon>
        <taxon>Bacillati</taxon>
        <taxon>Bacillota</taxon>
        <taxon>Clostridia</taxon>
        <taxon>Peptostreptococcales</taxon>
        <taxon>Peptostreptococcaceae</taxon>
        <taxon>Intestinibacter</taxon>
    </lineage>
</organism>
<dbReference type="Pfam" id="PF00149">
    <property type="entry name" value="Metallophos"/>
    <property type="match status" value="1"/>
</dbReference>
<dbReference type="CDD" id="cd07385">
    <property type="entry name" value="MPP_YkuE_C"/>
    <property type="match status" value="1"/>
</dbReference>
<proteinExistence type="predicted"/>
<name>A0ABS6E0I6_9FIRM</name>
<reference evidence="4 5" key="1">
    <citation type="submission" date="2021-06" db="EMBL/GenBank/DDBJ databases">
        <authorList>
            <person name="Sun Q."/>
            <person name="Li D."/>
        </authorList>
    </citation>
    <scope>NUCLEOTIDE SEQUENCE [LARGE SCALE GENOMIC DNA]</scope>
    <source>
        <strain evidence="4 5">N19</strain>
    </source>
</reference>
<protein>
    <submittedName>
        <fullName evidence="4">Metallophosphoesterase</fullName>
    </submittedName>
</protein>
<gene>
    <name evidence="4" type="ORF">KQI20_11200</name>
</gene>
<dbReference type="RefSeq" id="WP_216571131.1">
    <property type="nucleotide sequence ID" value="NZ_JAHLOQ010000035.1"/>
</dbReference>
<evidence type="ECO:0000256" key="2">
    <source>
        <dbReference type="ARBA" id="ARBA00022801"/>
    </source>
</evidence>
<keyword evidence="2" id="KW-0378">Hydrolase</keyword>
<keyword evidence="5" id="KW-1185">Reference proteome</keyword>
<comment type="caution">
    <text evidence="4">The sequence shown here is derived from an EMBL/GenBank/DDBJ whole genome shotgun (WGS) entry which is preliminary data.</text>
</comment>
<dbReference type="InterPro" id="IPR051158">
    <property type="entry name" value="Metallophosphoesterase_sf"/>
</dbReference>
<evidence type="ECO:0000313" key="5">
    <source>
        <dbReference type="Proteomes" id="UP001196301"/>
    </source>
</evidence>
<keyword evidence="1" id="KW-0479">Metal-binding</keyword>
<feature type="domain" description="Calcineurin-like phosphoesterase" evidence="3">
    <location>
        <begin position="46"/>
        <end position="226"/>
    </location>
</feature>
<dbReference type="Proteomes" id="UP001196301">
    <property type="component" value="Unassembled WGS sequence"/>
</dbReference>
<dbReference type="InterPro" id="IPR004843">
    <property type="entry name" value="Calcineurin-like_PHP"/>
</dbReference>
<sequence>MYKIILILICIFILIYLYIKYNVNTLEIAKYTIENEKIPKEFNGYNIVQISDLHSKLFGANNKKLLKKINELNPDIVVVTGDLVDGENNNYNIALDFMKELTKLYKVYYIIGNHEQKALIKKYKDEYVGYFNELNKIDFVNLDNEKVEIKKEGSKINLYGLTVPYSCYKYLFDDKEITTIDRDFLVQKLGDLDKNQFNILLSHTPFYFDEYEKWGADLTLCGHVHGGIIRLPFVGGLLSPDRKFFPKYDLGKYEKNNSTMIVSKGLGGSKVLIRVHCKPEIVSIKLKSNQI</sequence>
<evidence type="ECO:0000256" key="1">
    <source>
        <dbReference type="ARBA" id="ARBA00022723"/>
    </source>
</evidence>
<dbReference type="EMBL" id="JAHLOQ010000035">
    <property type="protein sequence ID" value="MBU5337007.1"/>
    <property type="molecule type" value="Genomic_DNA"/>
</dbReference>